<sequence>MNSDKVESGLNHAIVEFYEKLSSWEHAIVREQGISLSHAHTLEALGFHGAMRMKELAEKIGVTTGTLTVQIEKLVAAQLVERIPNAQDRRSILVGLTAEGQKLFQAHSDQHQALTSELTADFSEEERALLLGFFERMNRTF</sequence>
<dbReference type="PANTHER" id="PTHR42756:SF1">
    <property type="entry name" value="TRANSCRIPTIONAL REPRESSOR OF EMRAB OPERON"/>
    <property type="match status" value="1"/>
</dbReference>
<dbReference type="Pfam" id="PF01047">
    <property type="entry name" value="MarR"/>
    <property type="match status" value="1"/>
</dbReference>
<dbReference type="Proteomes" id="UP001202831">
    <property type="component" value="Unassembled WGS sequence"/>
</dbReference>
<comment type="caution">
    <text evidence="5">The sequence shown here is derived from an EMBL/GenBank/DDBJ whole genome shotgun (WGS) entry which is preliminary data.</text>
</comment>
<dbReference type="SMART" id="SM00347">
    <property type="entry name" value="HTH_MARR"/>
    <property type="match status" value="1"/>
</dbReference>
<proteinExistence type="predicted"/>
<evidence type="ECO:0000256" key="1">
    <source>
        <dbReference type="ARBA" id="ARBA00023015"/>
    </source>
</evidence>
<organism evidence="5 6">
    <name type="scientific">Shewanella corallii</name>
    <dbReference type="NCBI Taxonomy" id="560080"/>
    <lineage>
        <taxon>Bacteria</taxon>
        <taxon>Pseudomonadati</taxon>
        <taxon>Pseudomonadota</taxon>
        <taxon>Gammaproteobacteria</taxon>
        <taxon>Alteromonadales</taxon>
        <taxon>Shewanellaceae</taxon>
        <taxon>Shewanella</taxon>
    </lineage>
</organism>
<keyword evidence="1" id="KW-0805">Transcription regulation</keyword>
<dbReference type="InterPro" id="IPR000835">
    <property type="entry name" value="HTH_MarR-typ"/>
</dbReference>
<keyword evidence="3" id="KW-0804">Transcription</keyword>
<dbReference type="PRINTS" id="PR00598">
    <property type="entry name" value="HTHMARR"/>
</dbReference>
<protein>
    <submittedName>
        <fullName evidence="5">MarR family transcriptional regulator</fullName>
    </submittedName>
</protein>
<dbReference type="PROSITE" id="PS50995">
    <property type="entry name" value="HTH_MARR_2"/>
    <property type="match status" value="1"/>
</dbReference>
<evidence type="ECO:0000256" key="3">
    <source>
        <dbReference type="ARBA" id="ARBA00023163"/>
    </source>
</evidence>
<dbReference type="EMBL" id="JAKIKT010000004">
    <property type="protein sequence ID" value="MCL2914459.1"/>
    <property type="molecule type" value="Genomic_DNA"/>
</dbReference>
<name>A0ABT0N7P4_9GAMM</name>
<dbReference type="InterPro" id="IPR036390">
    <property type="entry name" value="WH_DNA-bd_sf"/>
</dbReference>
<gene>
    <name evidence="5" type="ORF">L2725_11855</name>
</gene>
<evidence type="ECO:0000256" key="2">
    <source>
        <dbReference type="ARBA" id="ARBA00023125"/>
    </source>
</evidence>
<dbReference type="InterPro" id="IPR036388">
    <property type="entry name" value="WH-like_DNA-bd_sf"/>
</dbReference>
<evidence type="ECO:0000313" key="5">
    <source>
        <dbReference type="EMBL" id="MCL2914459.1"/>
    </source>
</evidence>
<keyword evidence="6" id="KW-1185">Reference proteome</keyword>
<dbReference type="RefSeq" id="WP_249249138.1">
    <property type="nucleotide sequence ID" value="NZ_JAKIKT010000004.1"/>
</dbReference>
<evidence type="ECO:0000313" key="6">
    <source>
        <dbReference type="Proteomes" id="UP001202831"/>
    </source>
</evidence>
<dbReference type="PANTHER" id="PTHR42756">
    <property type="entry name" value="TRANSCRIPTIONAL REGULATOR, MARR"/>
    <property type="match status" value="1"/>
</dbReference>
<accession>A0ABT0N7P4</accession>
<evidence type="ECO:0000259" key="4">
    <source>
        <dbReference type="PROSITE" id="PS50995"/>
    </source>
</evidence>
<reference evidence="5 6" key="1">
    <citation type="submission" date="2022-01" db="EMBL/GenBank/DDBJ databases">
        <title>Whole genome-based taxonomy of the Shewanellaceae.</title>
        <authorList>
            <person name="Martin-Rodriguez A.J."/>
        </authorList>
    </citation>
    <scope>NUCLEOTIDE SEQUENCE [LARGE SCALE GENOMIC DNA]</scope>
    <source>
        <strain evidence="5 6">DSM 21332</strain>
    </source>
</reference>
<feature type="domain" description="HTH marR-type" evidence="4">
    <location>
        <begin position="7"/>
        <end position="139"/>
    </location>
</feature>
<dbReference type="Gene3D" id="1.10.10.10">
    <property type="entry name" value="Winged helix-like DNA-binding domain superfamily/Winged helix DNA-binding domain"/>
    <property type="match status" value="1"/>
</dbReference>
<keyword evidence="2" id="KW-0238">DNA-binding</keyword>
<dbReference type="SUPFAM" id="SSF46785">
    <property type="entry name" value="Winged helix' DNA-binding domain"/>
    <property type="match status" value="1"/>
</dbReference>